<reference evidence="1" key="1">
    <citation type="submission" date="2021-05" db="EMBL/GenBank/DDBJ databases">
        <authorList>
            <person name="Scholz U."/>
            <person name="Mascher M."/>
            <person name="Fiebig A."/>
        </authorList>
    </citation>
    <scope>NUCLEOTIDE SEQUENCE [LARGE SCALE GENOMIC DNA]</scope>
</reference>
<proteinExistence type="predicted"/>
<sequence length="223" mass="25879">MRNGRVHIVLVFSSDFLPLLYANLSNSDTVPSYGRYVRANTYYRKTTTQPRQICPLHIQNQDDRVDRSMESSSHPSSWDDLLPELLGRIIVRLPCPDDRARFRAVCRSWHLAVRQHVRPKLPWIIYSDGTFVTFPDHRIHHGLSFPNNTGFICVDNNWLAFYHTDVESGRHSYFLHNPFTKSTVPLPGLNSVIGDVSYHFEVRKVLMRSTQDDIVVVTTNNWN</sequence>
<evidence type="ECO:0000313" key="1">
    <source>
        <dbReference type="EnsemblPlants" id="AVESA.00010b.r2.7CG0686290.1.CDS.1"/>
    </source>
</evidence>
<accession>A0ACD6A1R1</accession>
<dbReference type="Proteomes" id="UP001732700">
    <property type="component" value="Chromosome 7C"/>
</dbReference>
<name>A0ACD6A1R1_AVESA</name>
<evidence type="ECO:0000313" key="2">
    <source>
        <dbReference type="Proteomes" id="UP001732700"/>
    </source>
</evidence>
<organism evidence="1 2">
    <name type="scientific">Avena sativa</name>
    <name type="common">Oat</name>
    <dbReference type="NCBI Taxonomy" id="4498"/>
    <lineage>
        <taxon>Eukaryota</taxon>
        <taxon>Viridiplantae</taxon>
        <taxon>Streptophyta</taxon>
        <taxon>Embryophyta</taxon>
        <taxon>Tracheophyta</taxon>
        <taxon>Spermatophyta</taxon>
        <taxon>Magnoliopsida</taxon>
        <taxon>Liliopsida</taxon>
        <taxon>Poales</taxon>
        <taxon>Poaceae</taxon>
        <taxon>BOP clade</taxon>
        <taxon>Pooideae</taxon>
        <taxon>Poodae</taxon>
        <taxon>Poeae</taxon>
        <taxon>Poeae Chloroplast Group 1 (Aveneae type)</taxon>
        <taxon>Aveninae</taxon>
        <taxon>Avena</taxon>
    </lineage>
</organism>
<reference evidence="1" key="2">
    <citation type="submission" date="2025-09" db="UniProtKB">
        <authorList>
            <consortium name="EnsemblPlants"/>
        </authorList>
    </citation>
    <scope>IDENTIFICATION</scope>
</reference>
<dbReference type="EnsemblPlants" id="AVESA.00010b.r2.7CG0686290.1">
    <property type="protein sequence ID" value="AVESA.00010b.r2.7CG0686290.1.CDS.1"/>
    <property type="gene ID" value="AVESA.00010b.r2.7CG0686290"/>
</dbReference>
<protein>
    <submittedName>
        <fullName evidence="1">Uncharacterized protein</fullName>
    </submittedName>
</protein>
<keyword evidence="2" id="KW-1185">Reference proteome</keyword>